<dbReference type="AlphaFoldDB" id="A0A154BU83"/>
<reference evidence="2 3" key="1">
    <citation type="submission" date="2016-02" db="EMBL/GenBank/DDBJ databases">
        <title>Anaerosporomusa subterraneum gen. nov., sp. nov., a spore-forming obligate anaerobe isolated from saprolite.</title>
        <authorList>
            <person name="Choi J.K."/>
            <person name="Shah M."/>
            <person name="Yee N."/>
        </authorList>
    </citation>
    <scope>NUCLEOTIDE SEQUENCE [LARGE SCALE GENOMIC DNA]</scope>
    <source>
        <strain evidence="2 3">RU4</strain>
    </source>
</reference>
<keyword evidence="1" id="KW-0472">Membrane</keyword>
<keyword evidence="1" id="KW-0812">Transmembrane</keyword>
<evidence type="ECO:0008006" key="4">
    <source>
        <dbReference type="Google" id="ProtNLM"/>
    </source>
</evidence>
<keyword evidence="3" id="KW-1185">Reference proteome</keyword>
<accession>A0A154BU83</accession>
<dbReference type="Proteomes" id="UP000076268">
    <property type="component" value="Unassembled WGS sequence"/>
</dbReference>
<evidence type="ECO:0000313" key="3">
    <source>
        <dbReference type="Proteomes" id="UP000076268"/>
    </source>
</evidence>
<evidence type="ECO:0000256" key="1">
    <source>
        <dbReference type="SAM" id="Phobius"/>
    </source>
</evidence>
<protein>
    <recommendedName>
        <fullName evidence="4">YtxH domain-containing protein</fullName>
    </recommendedName>
</protein>
<dbReference type="STRING" id="1794912.AXX12_05415"/>
<gene>
    <name evidence="2" type="ORF">AXX12_05415</name>
</gene>
<dbReference type="OrthoDB" id="1683767at2"/>
<sequence>MNFWRGLVWGGVVGSMIGAVMVPMMRRHRKPLIERGVDAVRESFMGSTQDLMKEARRTRKRLMKNFR</sequence>
<name>A0A154BU83_ANASB</name>
<proteinExistence type="predicted"/>
<evidence type="ECO:0000313" key="2">
    <source>
        <dbReference type="EMBL" id="KYZ77546.1"/>
    </source>
</evidence>
<feature type="transmembrane region" description="Helical" evidence="1">
    <location>
        <begin position="6"/>
        <end position="25"/>
    </location>
</feature>
<keyword evidence="1" id="KW-1133">Transmembrane helix</keyword>
<dbReference type="EMBL" id="LSGP01000013">
    <property type="protein sequence ID" value="KYZ77546.1"/>
    <property type="molecule type" value="Genomic_DNA"/>
</dbReference>
<comment type="caution">
    <text evidence="2">The sequence shown here is derived from an EMBL/GenBank/DDBJ whole genome shotgun (WGS) entry which is preliminary data.</text>
</comment>
<dbReference type="RefSeq" id="WP_066240086.1">
    <property type="nucleotide sequence ID" value="NZ_LSGP01000013.1"/>
</dbReference>
<organism evidence="2 3">
    <name type="scientific">Anaerosporomusa subterranea</name>
    <dbReference type="NCBI Taxonomy" id="1794912"/>
    <lineage>
        <taxon>Bacteria</taxon>
        <taxon>Bacillati</taxon>
        <taxon>Bacillota</taxon>
        <taxon>Negativicutes</taxon>
        <taxon>Acetonemataceae</taxon>
        <taxon>Anaerosporomusa</taxon>
    </lineage>
</organism>